<dbReference type="AlphaFoldDB" id="A0A9J6N3A4"/>
<evidence type="ECO:0000313" key="1">
    <source>
        <dbReference type="EMBL" id="MCH6267454.1"/>
    </source>
</evidence>
<evidence type="ECO:0008006" key="3">
    <source>
        <dbReference type="Google" id="ProtNLM"/>
    </source>
</evidence>
<gene>
    <name evidence="1" type="ORF">KHB02_018185</name>
</gene>
<dbReference type="EMBL" id="JAGYPE020000036">
    <property type="protein sequence ID" value="MCH6267454.1"/>
    <property type="molecule type" value="Genomic_DNA"/>
</dbReference>
<reference evidence="1 2" key="1">
    <citation type="submission" date="2022-03" db="EMBL/GenBank/DDBJ databases">
        <title>Novel Bacillus species.</title>
        <authorList>
            <person name="Liu G."/>
        </authorList>
    </citation>
    <scope>NUCLEOTIDE SEQUENCE [LARGE SCALE GENOMIC DNA]</scope>
    <source>
        <strain evidence="1 2">FJAT-50051</strain>
    </source>
</reference>
<comment type="caution">
    <text evidence="1">The sequence shown here is derived from an EMBL/GenBank/DDBJ whole genome shotgun (WGS) entry which is preliminary data.</text>
</comment>
<accession>A0A9J6N3A4</accession>
<dbReference type="Proteomes" id="UP000677265">
    <property type="component" value="Unassembled WGS sequence"/>
</dbReference>
<sequence>MKRVVGIGSLVAVGAGASAAAMWLSNKPNRLKAESFLRDMKRKVMPTVFEKAEQLPIHKGGHPHPHDIEDNKMVDEGATYAVQFYNEKMQ</sequence>
<organism evidence="1 2">
    <name type="scientific">Neobacillus citreus</name>
    <dbReference type="NCBI Taxonomy" id="2833578"/>
    <lineage>
        <taxon>Bacteria</taxon>
        <taxon>Bacillati</taxon>
        <taxon>Bacillota</taxon>
        <taxon>Bacilli</taxon>
        <taxon>Bacillales</taxon>
        <taxon>Bacillaceae</taxon>
        <taxon>Neobacillus</taxon>
    </lineage>
</organism>
<keyword evidence="2" id="KW-1185">Reference proteome</keyword>
<proteinExistence type="predicted"/>
<evidence type="ECO:0000313" key="2">
    <source>
        <dbReference type="Proteomes" id="UP000677265"/>
    </source>
</evidence>
<dbReference type="RefSeq" id="WP_241113945.1">
    <property type="nucleotide sequence ID" value="NZ_JAGYPE020000036.1"/>
</dbReference>
<protein>
    <recommendedName>
        <fullName evidence="3">YtxH domain-containing protein</fullName>
    </recommendedName>
</protein>
<name>A0A9J6N3A4_9BACI</name>